<gene>
    <name evidence="4" type="primary">pilD</name>
    <name evidence="4" type="ORF">AP13_p00040</name>
</gene>
<dbReference type="AlphaFoldDB" id="U5NW30"/>
<name>U5NW30_9MICO</name>
<dbReference type="Gene3D" id="1.20.120.1220">
    <property type="match status" value="1"/>
</dbReference>
<dbReference type="InterPro" id="IPR050882">
    <property type="entry name" value="Prepilin_peptidase/N-MTase"/>
</dbReference>
<protein>
    <submittedName>
        <fullName evidence="4">Putative type 4 prepilin peptidase PilD</fullName>
    </submittedName>
</protein>
<keyword evidence="2" id="KW-1133">Transmembrane helix</keyword>
<dbReference type="Pfam" id="PF01478">
    <property type="entry name" value="Peptidase_A24"/>
    <property type="match status" value="1"/>
</dbReference>
<feature type="transmembrane region" description="Helical" evidence="2">
    <location>
        <begin position="132"/>
        <end position="165"/>
    </location>
</feature>
<proteinExistence type="inferred from homology"/>
<dbReference type="InterPro" id="IPR000045">
    <property type="entry name" value="Prepilin_IV_endopep_pep"/>
</dbReference>
<organism evidence="4">
    <name type="scientific">Brevibacterium sp. Ap13</name>
    <dbReference type="NCBI Taxonomy" id="1406197"/>
    <lineage>
        <taxon>Bacteria</taxon>
        <taxon>Bacillati</taxon>
        <taxon>Actinomycetota</taxon>
        <taxon>Actinomycetes</taxon>
        <taxon>Micrococcales</taxon>
        <taxon>Brevibacteriaceae</taxon>
        <taxon>Brevibacterium</taxon>
    </lineage>
</organism>
<feature type="transmembrane region" description="Helical" evidence="2">
    <location>
        <begin position="100"/>
        <end position="120"/>
    </location>
</feature>
<accession>U5NW30</accession>
<feature type="transmembrane region" description="Helical" evidence="2">
    <location>
        <begin position="75"/>
        <end position="94"/>
    </location>
</feature>
<dbReference type="PANTHER" id="PTHR30487">
    <property type="entry name" value="TYPE 4 PREPILIN-LIKE PROTEINS LEADER PEPTIDE-PROCESSING ENZYME"/>
    <property type="match status" value="1"/>
</dbReference>
<evidence type="ECO:0000313" key="4">
    <source>
        <dbReference type="EMBL" id="AGY35313.1"/>
    </source>
</evidence>
<evidence type="ECO:0000259" key="3">
    <source>
        <dbReference type="Pfam" id="PF01478"/>
    </source>
</evidence>
<keyword evidence="2" id="KW-0812">Transmembrane</keyword>
<sequence>MTETHQHWYRIFTPPGPRKSMLLAVAGVGLILAGGTAILTDLTSPSSPGFIAIALLGPTMAAVDVREHRLPDLLTLIWGIIAAIGMTLICAFTNNWTPLASGAIAATITTAAFYTLSILTKAGMGLGDIKLSAVMGLVIGPLGAQTLLAALAGAFICGAICAAIMRLRQPASAELAFGPFLLSATIITGLLTSI</sequence>
<dbReference type="EMBL" id="KF577590">
    <property type="protein sequence ID" value="AGY35313.1"/>
    <property type="molecule type" value="Genomic_DNA"/>
</dbReference>
<dbReference type="GO" id="GO:0004190">
    <property type="term" value="F:aspartic-type endopeptidase activity"/>
    <property type="evidence" value="ECO:0007669"/>
    <property type="project" value="InterPro"/>
</dbReference>
<keyword evidence="2" id="KW-0472">Membrane</keyword>
<evidence type="ECO:0000256" key="2">
    <source>
        <dbReference type="SAM" id="Phobius"/>
    </source>
</evidence>
<geneLocation type="plasmid" evidence="4">
    <name>pAP13</name>
</geneLocation>
<comment type="similarity">
    <text evidence="1">Belongs to the peptidase A24 family.</text>
</comment>
<feature type="domain" description="Prepilin type IV endopeptidase peptidase" evidence="3">
    <location>
        <begin position="59"/>
        <end position="162"/>
    </location>
</feature>
<keyword evidence="4" id="KW-0614">Plasmid</keyword>
<dbReference type="GO" id="GO:0006465">
    <property type="term" value="P:signal peptide processing"/>
    <property type="evidence" value="ECO:0007669"/>
    <property type="project" value="TreeGrafter"/>
</dbReference>
<reference evidence="4" key="1">
    <citation type="journal article" date="2013" name="Genome Announc.">
        <title>Complete Genome Sequence of pAP13, a Large Linear Plasmid of a Brevibacterium Strain Isolated from a Saline Lake at 4,200 Meters above Sea Level in Argentina.</title>
        <authorList>
            <person name="Dib J.R."/>
            <person name="Schuldes J."/>
            <person name="Thurmer A."/>
            <person name="Farias M.E."/>
            <person name="Daniel R."/>
            <person name="Meinhardt F."/>
        </authorList>
    </citation>
    <scope>NUCLEOTIDE SEQUENCE</scope>
    <source>
        <strain evidence="4">Ap13</strain>
        <plasmid evidence="4">pAP13</plasmid>
    </source>
</reference>
<dbReference type="GO" id="GO:0005886">
    <property type="term" value="C:plasma membrane"/>
    <property type="evidence" value="ECO:0007669"/>
    <property type="project" value="TreeGrafter"/>
</dbReference>
<feature type="transmembrane region" description="Helical" evidence="2">
    <location>
        <begin position="171"/>
        <end position="191"/>
    </location>
</feature>
<dbReference type="PANTHER" id="PTHR30487:SF0">
    <property type="entry name" value="PREPILIN LEADER PEPTIDASE_N-METHYLTRANSFERASE-RELATED"/>
    <property type="match status" value="1"/>
</dbReference>
<evidence type="ECO:0000256" key="1">
    <source>
        <dbReference type="ARBA" id="ARBA00005801"/>
    </source>
</evidence>
<feature type="transmembrane region" description="Helical" evidence="2">
    <location>
        <begin position="21"/>
        <end position="40"/>
    </location>
</feature>